<dbReference type="PANTHER" id="PTHR43693">
    <property type="entry name" value="PROTEIN PHOSPHATASE CHEZ"/>
    <property type="match status" value="1"/>
</dbReference>
<sequence>MNKELDSFSIDAFKEIGSIGMGNATTSLSKLIEKRVQLNLSDARLFEPSAIIDMIPGSITMTGIMIPIHGDLNGLVMLMFEFSNAVYLSNLLLQGFEHDEDPNLYESALLETGNIIAGSYLNSLSSFLDLKLLHSVPDISLGHIKDILDKGMTKIGTEPAKILNIETMFVVYSSEKDVGAGTIYGDMFLLLDGPSLDKLQGSIMKMLG</sequence>
<protein>
    <submittedName>
        <fullName evidence="4">CheC, inhibitor of MCP methylation</fullName>
    </submittedName>
</protein>
<dbReference type="OrthoDB" id="182374at2157"/>
<keyword evidence="5" id="KW-1185">Reference proteome</keyword>
<evidence type="ECO:0000313" key="5">
    <source>
        <dbReference type="Proteomes" id="UP000198535"/>
    </source>
</evidence>
<evidence type="ECO:0000259" key="3">
    <source>
        <dbReference type="Pfam" id="PF04509"/>
    </source>
</evidence>
<keyword evidence="2" id="KW-0378">Hydrolase</keyword>
<dbReference type="GO" id="GO:0006935">
    <property type="term" value="P:chemotaxis"/>
    <property type="evidence" value="ECO:0007669"/>
    <property type="project" value="UniProtKB-KW"/>
</dbReference>
<dbReference type="SUPFAM" id="SSF103039">
    <property type="entry name" value="CheC-like"/>
    <property type="match status" value="1"/>
</dbReference>
<keyword evidence="1" id="KW-0145">Chemotaxis</keyword>
<evidence type="ECO:0000313" key="4">
    <source>
        <dbReference type="EMBL" id="SFM15616.1"/>
    </source>
</evidence>
<dbReference type="Proteomes" id="UP000198535">
    <property type="component" value="Unassembled WGS sequence"/>
</dbReference>
<proteinExistence type="predicted"/>
<dbReference type="PANTHER" id="PTHR43693:SF1">
    <property type="entry name" value="PROTEIN PHOSPHATASE CHEZ"/>
    <property type="match status" value="1"/>
</dbReference>
<accession>A0A1I4NJI0</accession>
<dbReference type="Gene3D" id="3.40.1550.10">
    <property type="entry name" value="CheC-like"/>
    <property type="match status" value="1"/>
</dbReference>
<name>A0A1I4NJI0_9EURY</name>
<dbReference type="EMBL" id="FOUJ01000001">
    <property type="protein sequence ID" value="SFM15616.1"/>
    <property type="molecule type" value="Genomic_DNA"/>
</dbReference>
<dbReference type="AlphaFoldDB" id="A0A1I4NJI0"/>
<reference evidence="5" key="1">
    <citation type="submission" date="2016-10" db="EMBL/GenBank/DDBJ databases">
        <authorList>
            <person name="Varghese N."/>
            <person name="Submissions S."/>
        </authorList>
    </citation>
    <scope>NUCLEOTIDE SEQUENCE [LARGE SCALE GENOMIC DNA]</scope>
    <source>
        <strain evidence="5">Mob M</strain>
    </source>
</reference>
<dbReference type="InterPro" id="IPR028976">
    <property type="entry name" value="CheC-like_sf"/>
</dbReference>
<evidence type="ECO:0000256" key="2">
    <source>
        <dbReference type="ARBA" id="ARBA00022801"/>
    </source>
</evidence>
<dbReference type="GO" id="GO:0016787">
    <property type="term" value="F:hydrolase activity"/>
    <property type="evidence" value="ECO:0007669"/>
    <property type="project" value="UniProtKB-KW"/>
</dbReference>
<dbReference type="STRING" id="487685.SAMN04488696_0091"/>
<dbReference type="Pfam" id="PF04509">
    <property type="entry name" value="CheC"/>
    <property type="match status" value="1"/>
</dbReference>
<gene>
    <name evidence="4" type="ORF">SAMN04488696_0091</name>
</gene>
<feature type="domain" description="CheC-like protein" evidence="3">
    <location>
        <begin position="106"/>
        <end position="140"/>
    </location>
</feature>
<evidence type="ECO:0000256" key="1">
    <source>
        <dbReference type="ARBA" id="ARBA00022500"/>
    </source>
</evidence>
<organism evidence="4 5">
    <name type="scientific">Methanolobus profundi</name>
    <dbReference type="NCBI Taxonomy" id="487685"/>
    <lineage>
        <taxon>Archaea</taxon>
        <taxon>Methanobacteriati</taxon>
        <taxon>Methanobacteriota</taxon>
        <taxon>Stenosarchaea group</taxon>
        <taxon>Methanomicrobia</taxon>
        <taxon>Methanosarcinales</taxon>
        <taxon>Methanosarcinaceae</taxon>
        <taxon>Methanolobus</taxon>
    </lineage>
</organism>
<dbReference type="InterPro" id="IPR007597">
    <property type="entry name" value="CheC"/>
</dbReference>
<dbReference type="InterPro" id="IPR050992">
    <property type="entry name" value="CheZ_family_phosphatases"/>
</dbReference>
<dbReference type="CDD" id="cd17909">
    <property type="entry name" value="CheC_ClassI"/>
    <property type="match status" value="1"/>
</dbReference>
<dbReference type="RefSeq" id="WP_091931663.1">
    <property type="nucleotide sequence ID" value="NZ_FOUJ01000001.1"/>
</dbReference>